<evidence type="ECO:0000313" key="1">
    <source>
        <dbReference type="EMBL" id="KAK3715991.1"/>
    </source>
</evidence>
<dbReference type="EMBL" id="JAUTXU010000045">
    <property type="protein sequence ID" value="KAK3715991.1"/>
    <property type="molecule type" value="Genomic_DNA"/>
</dbReference>
<comment type="caution">
    <text evidence="1">The sequence shown here is derived from an EMBL/GenBank/DDBJ whole genome shotgun (WGS) entry which is preliminary data.</text>
</comment>
<accession>A0ACC3NG04</accession>
<organism evidence="1 2">
    <name type="scientific">Vermiconidia calcicola</name>
    <dbReference type="NCBI Taxonomy" id="1690605"/>
    <lineage>
        <taxon>Eukaryota</taxon>
        <taxon>Fungi</taxon>
        <taxon>Dikarya</taxon>
        <taxon>Ascomycota</taxon>
        <taxon>Pezizomycotina</taxon>
        <taxon>Dothideomycetes</taxon>
        <taxon>Dothideomycetidae</taxon>
        <taxon>Mycosphaerellales</taxon>
        <taxon>Extremaceae</taxon>
        <taxon>Vermiconidia</taxon>
    </lineage>
</organism>
<protein>
    <submittedName>
        <fullName evidence="1">Uncharacterized protein</fullName>
    </submittedName>
</protein>
<sequence>MVSPSTSTAEHLCILVHGLWGNPSHLNHLRDALQTQHPEDRLHILVAKSNADSFTYDGIEIGGERITNEAEQKIKELEQAGTKVKRISIVGYSLGGLVARYAIGLMYKNGLFRDIEPVNFTTFATPHLGVKVPKLGYTSNFFNFMGSRTLSTSGQQMFLVDEFRDTGRPLLSVMADRNSIFMKGLRLFKNKSIYANTSNDRSVPYYTAAMSRTDPFVDLDKVDVHYLPGQDEPVILDPSQPVSPRKTKAEQLAAYARFTAFSQQVGKSLPFYALFFTLMPIAIPTFLVNSIFQTYKSSQRIRLHESGQAGVNLGRYRMPLLEDAQAAQDQMIERLNSQTTHDFLPTPPPEPSSSRASGSSETFSLKDEKDIARLESAKEDSPFPFLALTEEQFEMIDNLDKVGFTKYPAHIQKHRHTHAAIVVRTQKAGFEEGRAVVRHWAQNFEV</sequence>
<dbReference type="Proteomes" id="UP001281147">
    <property type="component" value="Unassembled WGS sequence"/>
</dbReference>
<gene>
    <name evidence="1" type="ORF">LTR37_006721</name>
</gene>
<name>A0ACC3NG04_9PEZI</name>
<evidence type="ECO:0000313" key="2">
    <source>
        <dbReference type="Proteomes" id="UP001281147"/>
    </source>
</evidence>
<keyword evidence="2" id="KW-1185">Reference proteome</keyword>
<proteinExistence type="predicted"/>
<reference evidence="1" key="1">
    <citation type="submission" date="2023-07" db="EMBL/GenBank/DDBJ databases">
        <title>Black Yeasts Isolated from many extreme environments.</title>
        <authorList>
            <person name="Coleine C."/>
            <person name="Stajich J.E."/>
            <person name="Selbmann L."/>
        </authorList>
    </citation>
    <scope>NUCLEOTIDE SEQUENCE</scope>
    <source>
        <strain evidence="1">CCFEE 5714</strain>
    </source>
</reference>